<organism evidence="1 2">
    <name type="scientific">Rubneribacter badeniensis</name>
    <dbReference type="NCBI Taxonomy" id="2070688"/>
    <lineage>
        <taxon>Bacteria</taxon>
        <taxon>Bacillati</taxon>
        <taxon>Actinomycetota</taxon>
        <taxon>Coriobacteriia</taxon>
        <taxon>Eggerthellales</taxon>
        <taxon>Eggerthellaceae</taxon>
        <taxon>Rubneribacter</taxon>
    </lineage>
</organism>
<dbReference type="EMBL" id="DYZL01000127">
    <property type="protein sequence ID" value="HJH43388.1"/>
    <property type="molecule type" value="Genomic_DNA"/>
</dbReference>
<sequence>MSFDGYPMTELLYQAYKASAALVPSHDGTLPDETAFERYDALMSELERRFAE</sequence>
<protein>
    <submittedName>
        <fullName evidence="1">Uncharacterized protein</fullName>
    </submittedName>
</protein>
<evidence type="ECO:0000313" key="2">
    <source>
        <dbReference type="Proteomes" id="UP000789325"/>
    </source>
</evidence>
<accession>A0A9D2VKK1</accession>
<gene>
    <name evidence="1" type="ORF">K8V16_06280</name>
</gene>
<dbReference type="AlphaFoldDB" id="A0A9D2VKK1"/>
<dbReference type="Proteomes" id="UP000789325">
    <property type="component" value="Unassembled WGS sequence"/>
</dbReference>
<reference evidence="1" key="1">
    <citation type="journal article" date="2021" name="PeerJ">
        <title>Extensive microbial diversity within the chicken gut microbiome revealed by metagenomics and culture.</title>
        <authorList>
            <person name="Gilroy R."/>
            <person name="Ravi A."/>
            <person name="Getino M."/>
            <person name="Pursley I."/>
            <person name="Horton D.L."/>
            <person name="Alikhan N.F."/>
            <person name="Baker D."/>
            <person name="Gharbi K."/>
            <person name="Hall N."/>
            <person name="Watson M."/>
            <person name="Adriaenssens E.M."/>
            <person name="Foster-Nyarko E."/>
            <person name="Jarju S."/>
            <person name="Secka A."/>
            <person name="Antonio M."/>
            <person name="Oren A."/>
            <person name="Chaudhuri R.R."/>
            <person name="La Ragione R."/>
            <person name="Hildebrand F."/>
            <person name="Pallen M.J."/>
        </authorList>
    </citation>
    <scope>NUCLEOTIDE SEQUENCE</scope>
    <source>
        <strain evidence="1">USAMLcec12-2067</strain>
    </source>
</reference>
<name>A0A9D2VKK1_9ACTN</name>
<proteinExistence type="predicted"/>
<evidence type="ECO:0000313" key="1">
    <source>
        <dbReference type="EMBL" id="HJH43388.1"/>
    </source>
</evidence>
<reference evidence="1" key="2">
    <citation type="submission" date="2021-09" db="EMBL/GenBank/DDBJ databases">
        <authorList>
            <person name="Gilroy R."/>
        </authorList>
    </citation>
    <scope>NUCLEOTIDE SEQUENCE</scope>
    <source>
        <strain evidence="1">USAMLcec12-2067</strain>
    </source>
</reference>
<comment type="caution">
    <text evidence="1">The sequence shown here is derived from an EMBL/GenBank/DDBJ whole genome shotgun (WGS) entry which is preliminary data.</text>
</comment>